<evidence type="ECO:0000313" key="1">
    <source>
        <dbReference type="EMBL" id="OGG62558.1"/>
    </source>
</evidence>
<dbReference type="STRING" id="1798495.A3C19_01070"/>
<name>A0A1F6DMB2_9BACT</name>
<reference evidence="1 2" key="1">
    <citation type="journal article" date="2016" name="Nat. Commun.">
        <title>Thousands of microbial genomes shed light on interconnected biogeochemical processes in an aquifer system.</title>
        <authorList>
            <person name="Anantharaman K."/>
            <person name="Brown C.T."/>
            <person name="Hug L.A."/>
            <person name="Sharon I."/>
            <person name="Castelle C.J."/>
            <person name="Probst A.J."/>
            <person name="Thomas B.C."/>
            <person name="Singh A."/>
            <person name="Wilkins M.J."/>
            <person name="Karaoz U."/>
            <person name="Brodie E.L."/>
            <person name="Williams K.H."/>
            <person name="Hubbard S.S."/>
            <person name="Banfield J.F."/>
        </authorList>
    </citation>
    <scope>NUCLEOTIDE SEQUENCE [LARGE SCALE GENOMIC DNA]</scope>
</reference>
<protein>
    <submittedName>
        <fullName evidence="1">Uncharacterized protein</fullName>
    </submittedName>
</protein>
<proteinExistence type="predicted"/>
<comment type="caution">
    <text evidence="1">The sequence shown here is derived from an EMBL/GenBank/DDBJ whole genome shotgun (WGS) entry which is preliminary data.</text>
</comment>
<dbReference type="AlphaFoldDB" id="A0A1F6DMB2"/>
<organism evidence="1 2">
    <name type="scientific">Candidatus Kaiserbacteria bacterium RIFCSPHIGHO2_02_FULL_54_22</name>
    <dbReference type="NCBI Taxonomy" id="1798495"/>
    <lineage>
        <taxon>Bacteria</taxon>
        <taxon>Candidatus Kaiseribacteriota</taxon>
    </lineage>
</organism>
<dbReference type="EMBL" id="MFLI01000006">
    <property type="protein sequence ID" value="OGG62558.1"/>
    <property type="molecule type" value="Genomic_DNA"/>
</dbReference>
<accession>A0A1F6DMB2</accession>
<evidence type="ECO:0000313" key="2">
    <source>
        <dbReference type="Proteomes" id="UP000178532"/>
    </source>
</evidence>
<sequence>MVNEINKNESSNDRFKRLGTLRTNAVLQKLKVLGNCSNRQAYAYDEDDVDKIFSEIERRVKEVKAKFHFPKKRDFKL</sequence>
<gene>
    <name evidence="1" type="ORF">A3C19_01070</name>
</gene>
<dbReference type="Proteomes" id="UP000178532">
    <property type="component" value="Unassembled WGS sequence"/>
</dbReference>